<proteinExistence type="predicted"/>
<accession>A0ABU3T0T6</accession>
<dbReference type="InterPro" id="IPR014987">
    <property type="entry name" value="UPF_YfcL"/>
</dbReference>
<dbReference type="Proteomes" id="UP001247805">
    <property type="component" value="Unassembled WGS sequence"/>
</dbReference>
<evidence type="ECO:0000313" key="2">
    <source>
        <dbReference type="Proteomes" id="UP001247805"/>
    </source>
</evidence>
<name>A0ABU3T0T6_9ALTE</name>
<gene>
    <name evidence="1" type="ORF">RS130_20080</name>
</gene>
<dbReference type="EMBL" id="JAWDIO010000002">
    <property type="protein sequence ID" value="MDU0355879.1"/>
    <property type="molecule type" value="Genomic_DNA"/>
</dbReference>
<dbReference type="RefSeq" id="WP_316027397.1">
    <property type="nucleotide sequence ID" value="NZ_JAWDIO010000002.1"/>
</dbReference>
<keyword evidence="2" id="KW-1185">Reference proteome</keyword>
<evidence type="ECO:0000313" key="1">
    <source>
        <dbReference type="EMBL" id="MDU0355879.1"/>
    </source>
</evidence>
<sequence>MLETIEQPELTLFIDKVEKHLDSVVEHGSDQELFIASYLQGHFAVMAGQSQVQHMTKVSQLDQLMHTSLSQAFANDELVSDDQTQVWNLWHSFLN</sequence>
<dbReference type="Pfam" id="PF08891">
    <property type="entry name" value="YfcL"/>
    <property type="match status" value="1"/>
</dbReference>
<organism evidence="1 2">
    <name type="scientific">Paraglaciecola aquimarina</name>
    <dbReference type="NCBI Taxonomy" id="1235557"/>
    <lineage>
        <taxon>Bacteria</taxon>
        <taxon>Pseudomonadati</taxon>
        <taxon>Pseudomonadota</taxon>
        <taxon>Gammaproteobacteria</taxon>
        <taxon>Alteromonadales</taxon>
        <taxon>Alteromonadaceae</taxon>
        <taxon>Paraglaciecola</taxon>
    </lineage>
</organism>
<comment type="caution">
    <text evidence="1">The sequence shown here is derived from an EMBL/GenBank/DDBJ whole genome shotgun (WGS) entry which is preliminary data.</text>
</comment>
<reference evidence="1 2" key="1">
    <citation type="submission" date="2023-10" db="EMBL/GenBank/DDBJ databases">
        <title>Glaciecola aquimarina strain GGW-M5 nov., isolated from a coastal seawater.</title>
        <authorList>
            <person name="Bayburt H."/>
            <person name="Kim J.M."/>
            <person name="Choi B.J."/>
            <person name="Jeon C.O."/>
        </authorList>
    </citation>
    <scope>NUCLEOTIDE SEQUENCE [LARGE SCALE GENOMIC DNA]</scope>
    <source>
        <strain evidence="1 2">KCTC 32108</strain>
    </source>
</reference>
<protein>
    <submittedName>
        <fullName evidence="1">YfcL family protein</fullName>
    </submittedName>
</protein>